<gene>
    <name evidence="3" type="ORF">PADG_11307</name>
</gene>
<feature type="signal peptide" evidence="2">
    <location>
        <begin position="1"/>
        <end position="17"/>
    </location>
</feature>
<evidence type="ECO:0000256" key="1">
    <source>
        <dbReference type="SAM" id="MobiDB-lite"/>
    </source>
</evidence>
<feature type="chain" id="PRO_5001970402" evidence="2">
    <location>
        <begin position="18"/>
        <end position="68"/>
    </location>
</feature>
<dbReference type="RefSeq" id="XP_010757865.1">
    <property type="nucleotide sequence ID" value="XM_010759563.1"/>
</dbReference>
<feature type="compositionally biased region" description="Polar residues" evidence="1">
    <location>
        <begin position="47"/>
        <end position="58"/>
    </location>
</feature>
<evidence type="ECO:0000256" key="2">
    <source>
        <dbReference type="SAM" id="SignalP"/>
    </source>
</evidence>
<reference evidence="3 4" key="1">
    <citation type="journal article" date="2011" name="PLoS Genet.">
        <title>Comparative genomic analysis of human fungal pathogens causing paracoccidioidomycosis.</title>
        <authorList>
            <person name="Desjardins C.A."/>
            <person name="Champion M.D."/>
            <person name="Holder J.W."/>
            <person name="Muszewska A."/>
            <person name="Goldberg J."/>
            <person name="Bailao A.M."/>
            <person name="Brigido M.M."/>
            <person name="Ferreira M.E."/>
            <person name="Garcia A.M."/>
            <person name="Grynberg M."/>
            <person name="Gujja S."/>
            <person name="Heiman D.I."/>
            <person name="Henn M.R."/>
            <person name="Kodira C.D."/>
            <person name="Leon-Narvaez H."/>
            <person name="Longo L.V."/>
            <person name="Ma L.J."/>
            <person name="Malavazi I."/>
            <person name="Matsuo A.L."/>
            <person name="Morais F.V."/>
            <person name="Pereira M."/>
            <person name="Rodriguez-Brito S."/>
            <person name="Sakthikumar S."/>
            <person name="Salem-Izacc S.M."/>
            <person name="Sykes S.M."/>
            <person name="Teixeira M.M."/>
            <person name="Vallejo M.C."/>
            <person name="Walter M.E."/>
            <person name="Yandava C."/>
            <person name="Young S."/>
            <person name="Zeng Q."/>
            <person name="Zucker J."/>
            <person name="Felipe M.S."/>
            <person name="Goldman G.H."/>
            <person name="Haas B.J."/>
            <person name="McEwen J.G."/>
            <person name="Nino-Vega G."/>
            <person name="Puccia R."/>
            <person name="San-Blas G."/>
            <person name="Soares C.M."/>
            <person name="Birren B.W."/>
            <person name="Cuomo C.A."/>
        </authorList>
    </citation>
    <scope>NUCLEOTIDE SEQUENCE [LARGE SCALE GENOMIC DNA]</scope>
    <source>
        <strain evidence="3 4">Pb18</strain>
    </source>
</reference>
<accession>A0A0A0HYN9</accession>
<keyword evidence="2" id="KW-0732">Signal</keyword>
<keyword evidence="4" id="KW-1185">Reference proteome</keyword>
<dbReference type="OrthoDB" id="10456105at2759"/>
<dbReference type="InParanoid" id="A0A0A0HYN9"/>
<dbReference type="HOGENOM" id="CLU_2794632_0_0_1"/>
<dbReference type="Proteomes" id="UP000001628">
    <property type="component" value="Unassembled WGS sequence"/>
</dbReference>
<dbReference type="KEGG" id="pbn:PADG_11307"/>
<name>A0A0A0HYN9_PARBD</name>
<dbReference type="VEuPathDB" id="FungiDB:PADG_11307"/>
<dbReference type="GeneID" id="22587204"/>
<evidence type="ECO:0000313" key="4">
    <source>
        <dbReference type="Proteomes" id="UP000001628"/>
    </source>
</evidence>
<protein>
    <submittedName>
        <fullName evidence="3">Uncharacterized protein</fullName>
    </submittedName>
</protein>
<sequence length="68" mass="7100">MGLKWFGLCSHVSGVSAFQNVRLDRACGSACAGTMTKLVEPPESPNLIGTSAKTTMAQSPDRDSLQSG</sequence>
<proteinExistence type="predicted"/>
<feature type="region of interest" description="Disordered" evidence="1">
    <location>
        <begin position="42"/>
        <end position="68"/>
    </location>
</feature>
<dbReference type="EMBL" id="KN275958">
    <property type="protein sequence ID" value="KGM92485.1"/>
    <property type="molecule type" value="Genomic_DNA"/>
</dbReference>
<evidence type="ECO:0000313" key="3">
    <source>
        <dbReference type="EMBL" id="KGM92485.1"/>
    </source>
</evidence>
<organism evidence="3 4">
    <name type="scientific">Paracoccidioides brasiliensis (strain Pb18)</name>
    <dbReference type="NCBI Taxonomy" id="502780"/>
    <lineage>
        <taxon>Eukaryota</taxon>
        <taxon>Fungi</taxon>
        <taxon>Dikarya</taxon>
        <taxon>Ascomycota</taxon>
        <taxon>Pezizomycotina</taxon>
        <taxon>Eurotiomycetes</taxon>
        <taxon>Eurotiomycetidae</taxon>
        <taxon>Onygenales</taxon>
        <taxon>Ajellomycetaceae</taxon>
        <taxon>Paracoccidioides</taxon>
    </lineage>
</organism>
<dbReference type="AlphaFoldDB" id="A0A0A0HYN9"/>